<reference evidence="1 2" key="1">
    <citation type="submission" date="2020-10" db="EMBL/GenBank/DDBJ databases">
        <title>The Coptis chinensis genome and diversification of protoberbering-type alkaloids.</title>
        <authorList>
            <person name="Wang B."/>
            <person name="Shu S."/>
            <person name="Song C."/>
            <person name="Liu Y."/>
        </authorList>
    </citation>
    <scope>NUCLEOTIDE SEQUENCE [LARGE SCALE GENOMIC DNA]</scope>
    <source>
        <strain evidence="1">HL-2020</strain>
        <tissue evidence="1">Leaf</tissue>
    </source>
</reference>
<accession>A0A835H4L6</accession>
<gene>
    <name evidence="1" type="ORF">IFM89_020472</name>
</gene>
<name>A0A835H4L6_9MAGN</name>
<protein>
    <submittedName>
        <fullName evidence="1">Uncharacterized protein</fullName>
    </submittedName>
</protein>
<dbReference type="AlphaFoldDB" id="A0A835H4L6"/>
<evidence type="ECO:0000313" key="1">
    <source>
        <dbReference type="EMBL" id="KAF9593176.1"/>
    </source>
</evidence>
<sequence>MGFGNFGISKTGTSEKGYVRNVWELKFVSYVNNEERWPARDLFMFRSLDPKTVTIRQKSCHTTQDLAVAWRTIMSWAKFRPSEML</sequence>
<keyword evidence="2" id="KW-1185">Reference proteome</keyword>
<dbReference type="EMBL" id="JADFTS010000008">
    <property type="protein sequence ID" value="KAF9593176.1"/>
    <property type="molecule type" value="Genomic_DNA"/>
</dbReference>
<comment type="caution">
    <text evidence="1">The sequence shown here is derived from an EMBL/GenBank/DDBJ whole genome shotgun (WGS) entry which is preliminary data.</text>
</comment>
<organism evidence="1 2">
    <name type="scientific">Coptis chinensis</name>
    <dbReference type="NCBI Taxonomy" id="261450"/>
    <lineage>
        <taxon>Eukaryota</taxon>
        <taxon>Viridiplantae</taxon>
        <taxon>Streptophyta</taxon>
        <taxon>Embryophyta</taxon>
        <taxon>Tracheophyta</taxon>
        <taxon>Spermatophyta</taxon>
        <taxon>Magnoliopsida</taxon>
        <taxon>Ranunculales</taxon>
        <taxon>Ranunculaceae</taxon>
        <taxon>Coptidoideae</taxon>
        <taxon>Coptis</taxon>
    </lineage>
</organism>
<proteinExistence type="predicted"/>
<evidence type="ECO:0000313" key="2">
    <source>
        <dbReference type="Proteomes" id="UP000631114"/>
    </source>
</evidence>
<dbReference type="Proteomes" id="UP000631114">
    <property type="component" value="Unassembled WGS sequence"/>
</dbReference>